<dbReference type="Gene3D" id="1.10.418.30">
    <property type="entry name" value="Ncd80 complex, Ncd80 subunit"/>
    <property type="match status" value="1"/>
</dbReference>
<evidence type="ECO:0000256" key="12">
    <source>
        <dbReference type="SAM" id="Coils"/>
    </source>
</evidence>
<organism evidence="15 16">
    <name type="scientific">Thanatephorus cucumeris (strain AG1-IA)</name>
    <name type="common">Rice sheath blight fungus</name>
    <name type="synonym">Rhizoctonia solani</name>
    <dbReference type="NCBI Taxonomy" id="983506"/>
    <lineage>
        <taxon>Eukaryota</taxon>
        <taxon>Fungi</taxon>
        <taxon>Dikarya</taxon>
        <taxon>Basidiomycota</taxon>
        <taxon>Agaricomycotina</taxon>
        <taxon>Agaricomycetes</taxon>
        <taxon>Cantharellales</taxon>
        <taxon>Ceratobasidiaceae</taxon>
        <taxon>Rhizoctonia</taxon>
        <taxon>Rhizoctonia solani AG-1</taxon>
    </lineage>
</organism>
<evidence type="ECO:0000256" key="10">
    <source>
        <dbReference type="ARBA" id="ARBA00023306"/>
    </source>
</evidence>
<feature type="region of interest" description="Disordered" evidence="13">
    <location>
        <begin position="1"/>
        <end position="118"/>
    </location>
</feature>
<evidence type="ECO:0000256" key="9">
    <source>
        <dbReference type="ARBA" id="ARBA00023242"/>
    </source>
</evidence>
<dbReference type="InterPro" id="IPR005550">
    <property type="entry name" value="Kinetochore_Ndc80"/>
</dbReference>
<comment type="caution">
    <text evidence="15">The sequence shown here is derived from an EMBL/GenBank/DDBJ whole genome shotgun (WGS) entry which is preliminary data.</text>
</comment>
<dbReference type="OrthoDB" id="7459479at2759"/>
<dbReference type="InterPro" id="IPR038273">
    <property type="entry name" value="Ndc80_sf"/>
</dbReference>
<evidence type="ECO:0000256" key="6">
    <source>
        <dbReference type="ARBA" id="ARBA00022776"/>
    </source>
</evidence>
<comment type="similarity">
    <text evidence="3">Belongs to the NDC80/HEC1 family.</text>
</comment>
<evidence type="ECO:0000256" key="13">
    <source>
        <dbReference type="SAM" id="MobiDB-lite"/>
    </source>
</evidence>
<evidence type="ECO:0000256" key="11">
    <source>
        <dbReference type="ARBA" id="ARBA00023328"/>
    </source>
</evidence>
<dbReference type="Pfam" id="PF04603">
    <property type="entry name" value="Mog1"/>
    <property type="match status" value="1"/>
</dbReference>
<keyword evidence="6" id="KW-0498">Mitosis</keyword>
<dbReference type="Pfam" id="PF03801">
    <property type="entry name" value="Ndc80_HEC"/>
    <property type="match status" value="1"/>
</dbReference>
<dbReference type="STRING" id="983506.L8X682"/>
<accession>L8X682</accession>
<name>L8X682_THACA</name>
<feature type="domain" description="Kinetochore protein Ndc80 CH" evidence="14">
    <location>
        <begin position="127"/>
        <end position="251"/>
    </location>
</feature>
<keyword evidence="16" id="KW-1185">Reference proteome</keyword>
<feature type="coiled-coil region" evidence="12">
    <location>
        <begin position="576"/>
        <end position="621"/>
    </location>
</feature>
<dbReference type="InterPro" id="IPR016123">
    <property type="entry name" value="Mog1/PsbP_a/b/a-sand"/>
</dbReference>
<dbReference type="SUPFAM" id="SSF55724">
    <property type="entry name" value="Mog1p/PsbP-like"/>
    <property type="match status" value="1"/>
</dbReference>
<dbReference type="GO" id="GO:0031262">
    <property type="term" value="C:Ndc80 complex"/>
    <property type="evidence" value="ECO:0007669"/>
    <property type="project" value="InterPro"/>
</dbReference>
<feature type="coiled-coil region" evidence="12">
    <location>
        <begin position="350"/>
        <end position="391"/>
    </location>
</feature>
<dbReference type="HOGENOM" id="CLU_012583_1_1_1"/>
<comment type="subcellular location">
    <subcellularLocation>
        <location evidence="2">Chromosome</location>
        <location evidence="2">Centromere</location>
        <location evidence="2">Kinetochore</location>
    </subcellularLocation>
    <subcellularLocation>
        <location evidence="1">Nucleus</location>
    </subcellularLocation>
</comment>
<keyword evidence="10" id="KW-0131">Cell cycle</keyword>
<dbReference type="Gene3D" id="3.40.1000.10">
    <property type="entry name" value="Mog1/PsbP, alpha/beta/alpha sandwich"/>
    <property type="match status" value="1"/>
</dbReference>
<evidence type="ECO:0000259" key="14">
    <source>
        <dbReference type="Pfam" id="PF03801"/>
    </source>
</evidence>
<evidence type="ECO:0000313" key="15">
    <source>
        <dbReference type="EMBL" id="ELU44612.1"/>
    </source>
</evidence>
<dbReference type="GO" id="GO:0051301">
    <property type="term" value="P:cell division"/>
    <property type="evidence" value="ECO:0007669"/>
    <property type="project" value="UniProtKB-KW"/>
</dbReference>
<evidence type="ECO:0000256" key="1">
    <source>
        <dbReference type="ARBA" id="ARBA00004123"/>
    </source>
</evidence>
<dbReference type="AlphaFoldDB" id="L8X682"/>
<evidence type="ECO:0000256" key="7">
    <source>
        <dbReference type="ARBA" id="ARBA00022838"/>
    </source>
</evidence>
<dbReference type="PANTHER" id="PTHR10643:SF2">
    <property type="entry name" value="KINETOCHORE PROTEIN NDC80 HOMOLOG"/>
    <property type="match status" value="1"/>
</dbReference>
<evidence type="ECO:0000256" key="4">
    <source>
        <dbReference type="ARBA" id="ARBA00022454"/>
    </source>
</evidence>
<evidence type="ECO:0000256" key="5">
    <source>
        <dbReference type="ARBA" id="ARBA00022618"/>
    </source>
</evidence>
<dbReference type="GO" id="GO:0051315">
    <property type="term" value="P:attachment of mitotic spindle microtubules to kinetochore"/>
    <property type="evidence" value="ECO:0007669"/>
    <property type="project" value="InterPro"/>
</dbReference>
<dbReference type="InterPro" id="IPR055260">
    <property type="entry name" value="Ndc80_CH"/>
</dbReference>
<gene>
    <name evidence="15" type="ORF">AG1IA_01354</name>
</gene>
<evidence type="ECO:0000256" key="2">
    <source>
        <dbReference type="ARBA" id="ARBA00004629"/>
    </source>
</evidence>
<keyword evidence="7" id="KW-0995">Kinetochore</keyword>
<evidence type="ECO:0000256" key="3">
    <source>
        <dbReference type="ARBA" id="ARBA00007050"/>
    </source>
</evidence>
<protein>
    <submittedName>
        <fullName evidence="15">HEC/Ndc80p family domain-containing protein</fullName>
    </submittedName>
</protein>
<dbReference type="GO" id="GO:0005634">
    <property type="term" value="C:nucleus"/>
    <property type="evidence" value="ECO:0007669"/>
    <property type="project" value="UniProtKB-SubCell"/>
</dbReference>
<dbReference type="Proteomes" id="UP000011668">
    <property type="component" value="Unassembled WGS sequence"/>
</dbReference>
<keyword evidence="11" id="KW-0137">Centromere</keyword>
<dbReference type="EMBL" id="AFRT01000289">
    <property type="protein sequence ID" value="ELU44612.1"/>
    <property type="molecule type" value="Genomic_DNA"/>
</dbReference>
<feature type="compositionally biased region" description="Low complexity" evidence="13">
    <location>
        <begin position="57"/>
        <end position="67"/>
    </location>
</feature>
<evidence type="ECO:0000256" key="8">
    <source>
        <dbReference type="ARBA" id="ARBA00023054"/>
    </source>
</evidence>
<dbReference type="InterPro" id="IPR007681">
    <property type="entry name" value="Mog1"/>
</dbReference>
<evidence type="ECO:0000313" key="16">
    <source>
        <dbReference type="Proteomes" id="UP000011668"/>
    </source>
</evidence>
<feature type="compositionally biased region" description="Polar residues" evidence="13">
    <location>
        <begin position="91"/>
        <end position="103"/>
    </location>
</feature>
<reference evidence="15 16" key="1">
    <citation type="journal article" date="2013" name="Nat. Commun.">
        <title>The evolution and pathogenic mechanisms of the rice sheath blight pathogen.</title>
        <authorList>
            <person name="Zheng A."/>
            <person name="Lin R."/>
            <person name="Xu L."/>
            <person name="Qin P."/>
            <person name="Tang C."/>
            <person name="Ai P."/>
            <person name="Zhang D."/>
            <person name="Liu Y."/>
            <person name="Sun Z."/>
            <person name="Feng H."/>
            <person name="Wang Y."/>
            <person name="Chen Y."/>
            <person name="Liang X."/>
            <person name="Fu R."/>
            <person name="Li Q."/>
            <person name="Zhang J."/>
            <person name="Yu X."/>
            <person name="Xie Z."/>
            <person name="Ding L."/>
            <person name="Guan P."/>
            <person name="Tang J."/>
            <person name="Liang Y."/>
            <person name="Wang S."/>
            <person name="Deng Q."/>
            <person name="Li S."/>
            <person name="Zhu J."/>
            <person name="Wang L."/>
            <person name="Liu H."/>
            <person name="Li P."/>
        </authorList>
    </citation>
    <scope>NUCLEOTIDE SEQUENCE [LARGE SCALE GENOMIC DNA]</scope>
    <source>
        <strain evidence="16">AG-1 IA</strain>
    </source>
</reference>
<keyword evidence="4" id="KW-0158">Chromosome</keyword>
<keyword evidence="8 12" id="KW-0175">Coiled coil</keyword>
<feature type="coiled-coil region" evidence="12">
    <location>
        <begin position="418"/>
        <end position="448"/>
    </location>
</feature>
<sequence length="913" mass="100612">MSQNNGRRLTVAQDGYSGIPHPSSVLKKRAAPDYFAAPPPSRPGRVSMAPIAGGPRSQLGQSLSQSSTHPHAPSGNTLRMSMLRPPPAPVAQSSSGMASSRGVNHNPYGKTPLRNPSASVRKQTANYGASRMSVAPSFSQGAMAVKDTRPIRDKSFQLMCANEVLDYLQQRQFKYPITLKTLTSPTNKDFQTIFIFLINDVIDPNFQWGRAGRKMEDDIILLLKDHRYRSADTISKSSLAAVGSMHAWPNLKLRFMDSMAENDPWLPAPVDPDGKPSSECEPDAVIDDYIAATYKLYLSGEDQFPEQLQVLEDFFDRRSEAANVQVENDTIASNRATSELQTLLAKPTELAQAKAALEEAQRLKEQYTTGIETTQRKDAKLVKNIQALKENVEEASAYCGRTYQAALQAAIAAQPITAEEMQRLATETEKLQRNLREMQTRHRDLVRQNNSSEVALSHRVHQLDNAVTEYNETLWKLGLLHQRRAKGPNDSMESNGEEDAEGEYEIELNSAANVVGEMLRGGGTLNGGLKHRVQPALSALADDAREARTELDSERLAKESEVDKIAEEIEHIGDETDMLRRKIDMMQDKAEEVKNASALVLGELREEIERLERDLANVGVGAQSALVNAQTRLGAAESEQLKKQTYEEIMKHTTQLLEFREQVINKLEEFRDTVELNSAHPTHELGAITVQLPAGLTDASDLRQVPDTQEVFLAADSDVSIVCEILERVAPDDPVEVAKFHFDSLSHDNDAVSSTVEIVNTPAQQPVSTSPIKLSILQGTQLVPKFNRTHPDTVKILLAVYRVVDKSIDLVLTFNVPVQAEKESSAVDAEGAKRWTDAYEAAVSSLKIVDFGLFATSEIVILAPRSLGGPLGWGFVPPDRCLWVLQSQSLSGGVDNVTRDGNTNCCFRSGSVD</sequence>
<dbReference type="OMA" id="LMCANEV"/>
<dbReference type="PANTHER" id="PTHR10643">
    <property type="entry name" value="KINETOCHORE PROTEIN NDC80"/>
    <property type="match status" value="1"/>
</dbReference>
<keyword evidence="5" id="KW-0132">Cell division</keyword>
<proteinExistence type="inferred from homology"/>
<keyword evidence="9" id="KW-0539">Nucleus</keyword>